<dbReference type="PANTHER" id="PTHR31272">
    <property type="entry name" value="CYTOCHROME C-TYPE BIOGENESIS PROTEIN HI_1454-RELATED"/>
    <property type="match status" value="1"/>
</dbReference>
<evidence type="ECO:0000313" key="8">
    <source>
        <dbReference type="EMBL" id="TDX51671.1"/>
    </source>
</evidence>
<feature type="transmembrane region" description="Helical" evidence="6">
    <location>
        <begin position="159"/>
        <end position="181"/>
    </location>
</feature>
<feature type="transmembrane region" description="Helical" evidence="6">
    <location>
        <begin position="120"/>
        <end position="147"/>
    </location>
</feature>
<dbReference type="InterPro" id="IPR003834">
    <property type="entry name" value="Cyt_c_assmbl_TM_dom"/>
</dbReference>
<dbReference type="Proteomes" id="UP000295832">
    <property type="component" value="Unassembled WGS sequence"/>
</dbReference>
<evidence type="ECO:0000256" key="1">
    <source>
        <dbReference type="ARBA" id="ARBA00004141"/>
    </source>
</evidence>
<evidence type="ECO:0000256" key="4">
    <source>
        <dbReference type="ARBA" id="ARBA00022989"/>
    </source>
</evidence>
<dbReference type="EMBL" id="SOEG01000011">
    <property type="protein sequence ID" value="TDX51671.1"/>
    <property type="molecule type" value="Genomic_DNA"/>
</dbReference>
<feature type="transmembrane region" description="Helical" evidence="6">
    <location>
        <begin position="6"/>
        <end position="31"/>
    </location>
</feature>
<dbReference type="InterPro" id="IPR051790">
    <property type="entry name" value="Cytochrome_c-biogenesis_DsbD"/>
</dbReference>
<dbReference type="GO" id="GO:0016020">
    <property type="term" value="C:membrane"/>
    <property type="evidence" value="ECO:0007669"/>
    <property type="project" value="UniProtKB-SubCell"/>
</dbReference>
<feature type="transmembrane region" description="Helical" evidence="6">
    <location>
        <begin position="43"/>
        <end position="67"/>
    </location>
</feature>
<feature type="transmembrane region" description="Helical" evidence="6">
    <location>
        <begin position="79"/>
        <end position="100"/>
    </location>
</feature>
<organism evidence="8 9">
    <name type="scientific">Orenia marismortui</name>
    <dbReference type="NCBI Taxonomy" id="46469"/>
    <lineage>
        <taxon>Bacteria</taxon>
        <taxon>Bacillati</taxon>
        <taxon>Bacillota</taxon>
        <taxon>Clostridia</taxon>
        <taxon>Halanaerobiales</taxon>
        <taxon>Halobacteroidaceae</taxon>
        <taxon>Orenia</taxon>
    </lineage>
</organism>
<gene>
    <name evidence="8" type="ORF">C7959_11167</name>
</gene>
<dbReference type="GO" id="GO:0017004">
    <property type="term" value="P:cytochrome complex assembly"/>
    <property type="evidence" value="ECO:0007669"/>
    <property type="project" value="InterPro"/>
</dbReference>
<dbReference type="AlphaFoldDB" id="A0A4R8H4E0"/>
<dbReference type="RefSeq" id="WP_134116512.1">
    <property type="nucleotide sequence ID" value="NZ_SOEG01000011.1"/>
</dbReference>
<proteinExistence type="inferred from homology"/>
<evidence type="ECO:0000256" key="6">
    <source>
        <dbReference type="SAM" id="Phobius"/>
    </source>
</evidence>
<evidence type="ECO:0000259" key="7">
    <source>
        <dbReference type="Pfam" id="PF02683"/>
    </source>
</evidence>
<comment type="subcellular location">
    <subcellularLocation>
        <location evidence="1">Membrane</location>
        <topology evidence="1">Multi-pass membrane protein</topology>
    </subcellularLocation>
</comment>
<comment type="caution">
    <text evidence="8">The sequence shown here is derived from an EMBL/GenBank/DDBJ whole genome shotgun (WGS) entry which is preliminary data.</text>
</comment>
<keyword evidence="9" id="KW-1185">Reference proteome</keyword>
<comment type="similarity">
    <text evidence="2">Belongs to the DsbD family.</text>
</comment>
<evidence type="ECO:0000256" key="5">
    <source>
        <dbReference type="ARBA" id="ARBA00023136"/>
    </source>
</evidence>
<reference evidence="8 9" key="1">
    <citation type="submission" date="2019-03" db="EMBL/GenBank/DDBJ databases">
        <title>Subsurface microbial communities from deep shales in Ohio and West Virginia, USA.</title>
        <authorList>
            <person name="Wrighton K."/>
        </authorList>
    </citation>
    <scope>NUCLEOTIDE SEQUENCE [LARGE SCALE GENOMIC DNA]</scope>
    <source>
        <strain evidence="8 9">MSL 6dP</strain>
    </source>
</reference>
<keyword evidence="3 6" id="KW-0812">Transmembrane</keyword>
<evidence type="ECO:0000313" key="9">
    <source>
        <dbReference type="Proteomes" id="UP000295832"/>
    </source>
</evidence>
<accession>A0A4R8H4E0</accession>
<protein>
    <submittedName>
        <fullName evidence="8">Cytochrome c biogenesis protein CcdA</fullName>
    </submittedName>
</protein>
<name>A0A4R8H4E0_9FIRM</name>
<keyword evidence="4 6" id="KW-1133">Transmembrane helix</keyword>
<keyword evidence="5 6" id="KW-0472">Membrane</keyword>
<dbReference type="STRING" id="926561.GCA_000379025_01296"/>
<dbReference type="PANTHER" id="PTHR31272:SF4">
    <property type="entry name" value="CYTOCHROME C-TYPE BIOGENESIS PROTEIN HI_1454-RELATED"/>
    <property type="match status" value="1"/>
</dbReference>
<evidence type="ECO:0000256" key="2">
    <source>
        <dbReference type="ARBA" id="ARBA00006143"/>
    </source>
</evidence>
<sequence>MEDISIIIAFFAGIISFFSPCVLPLVPAYIGYITGSTTVKRRFFTLIRSIGFVLGFSLIFILMGASASYFGQLFARYKFIFTKASGILIIIFGLHITGLWKINLFYKQFRFSEPKQAGTWLSSILMGIAFAAGWTPCVGTVLGSILLYAGTGATLSNGIILLAFYSLGMGIPFILTAIFINKFTQISPKINKYLPLISKVSGFIMIIFGLLLFFNRVQNLSRYFYFLNNILPEY</sequence>
<feature type="transmembrane region" description="Helical" evidence="6">
    <location>
        <begin position="193"/>
        <end position="214"/>
    </location>
</feature>
<evidence type="ECO:0000256" key="3">
    <source>
        <dbReference type="ARBA" id="ARBA00022692"/>
    </source>
</evidence>
<dbReference type="Pfam" id="PF02683">
    <property type="entry name" value="DsbD_TM"/>
    <property type="match status" value="1"/>
</dbReference>
<feature type="domain" description="Cytochrome C biogenesis protein transmembrane" evidence="7">
    <location>
        <begin position="6"/>
        <end position="212"/>
    </location>
</feature>